<evidence type="ECO:0000256" key="6">
    <source>
        <dbReference type="ARBA" id="ARBA00022769"/>
    </source>
</evidence>
<reference evidence="15" key="1">
    <citation type="submission" date="2016-02" db="EMBL/GenBank/DDBJ databases">
        <title>Genomic sequence of a clinical Staphylococcus hominis isolate.</title>
        <authorList>
            <person name="McClure J.M."/>
            <person name="Zhang K."/>
        </authorList>
    </citation>
    <scope>NUCLEOTIDE SEQUENCE</scope>
    <source>
        <strain evidence="15">C34847</strain>
    </source>
</reference>
<dbReference type="GO" id="GO:0005524">
    <property type="term" value="F:ATP binding"/>
    <property type="evidence" value="ECO:0007669"/>
    <property type="project" value="UniProtKB-KW"/>
</dbReference>
<dbReference type="GO" id="GO:0005737">
    <property type="term" value="C:cytoplasm"/>
    <property type="evidence" value="ECO:0007669"/>
    <property type="project" value="UniProtKB-SubCell"/>
</dbReference>
<dbReference type="AlphaFoldDB" id="A0A3S7GYE4"/>
<dbReference type="SUPFAM" id="SSF52540">
    <property type="entry name" value="P-loop containing nucleoside triphosphate hydrolases"/>
    <property type="match status" value="2"/>
</dbReference>
<proteinExistence type="inferred from homology"/>
<evidence type="ECO:0000256" key="8">
    <source>
        <dbReference type="ARBA" id="ARBA00022881"/>
    </source>
</evidence>
<evidence type="ECO:0000256" key="9">
    <source>
        <dbReference type="ARBA" id="ARBA00023125"/>
    </source>
</evidence>
<dbReference type="SMART" id="SM00382">
    <property type="entry name" value="AAA"/>
    <property type="match status" value="2"/>
</dbReference>
<dbReference type="GO" id="GO:0003677">
    <property type="term" value="F:DNA binding"/>
    <property type="evidence" value="ECO:0007669"/>
    <property type="project" value="UniProtKB-KW"/>
</dbReference>
<comment type="subcellular location">
    <subcellularLocation>
        <location evidence="1">Cytoplasm</location>
    </subcellularLocation>
</comment>
<evidence type="ECO:0000256" key="2">
    <source>
        <dbReference type="ARBA" id="ARBA00022490"/>
    </source>
</evidence>
<dbReference type="InterPro" id="IPR027417">
    <property type="entry name" value="P-loop_NTPase"/>
</dbReference>
<keyword evidence="3" id="KW-0677">Repeat</keyword>
<keyword evidence="10" id="KW-0234">DNA repair</keyword>
<protein>
    <recommendedName>
        <fullName evidence="12">UvrABC system protein A</fullName>
    </recommendedName>
    <alternativeName>
        <fullName evidence="13">Excinuclease ABC subunit A</fullName>
    </alternativeName>
</protein>
<dbReference type="GO" id="GO:0016887">
    <property type="term" value="F:ATP hydrolysis activity"/>
    <property type="evidence" value="ECO:0007669"/>
    <property type="project" value="InterPro"/>
</dbReference>
<dbReference type="InterPro" id="IPR003439">
    <property type="entry name" value="ABC_transporter-like_ATP-bd"/>
</dbReference>
<dbReference type="GO" id="GO:0006281">
    <property type="term" value="P:DNA repair"/>
    <property type="evidence" value="ECO:0007669"/>
    <property type="project" value="UniProtKB-KW"/>
</dbReference>
<dbReference type="PROSITE" id="PS50893">
    <property type="entry name" value="ABC_TRANSPORTER_2"/>
    <property type="match status" value="2"/>
</dbReference>
<name>A0A3S7GYE4_STAHO</name>
<reference evidence="16 17" key="2">
    <citation type="submission" date="2022-06" db="EMBL/GenBank/DDBJ databases">
        <title>Staphylococcus hominis ShoR14 genome sequence.</title>
        <authorList>
            <person name="Yeo C.C."/>
            <person name="Chew C.H."/>
            <person name="Che Hamzah A.M."/>
            <person name="Al-Trad E.I."/>
        </authorList>
    </citation>
    <scope>NUCLEOTIDE SEQUENCE [LARGE SCALE GENOMIC DNA]</scope>
    <source>
        <strain evidence="16 17">ShoR14</strain>
    </source>
</reference>
<keyword evidence="6" id="KW-0228">DNA excision</keyword>
<evidence type="ECO:0000256" key="12">
    <source>
        <dbReference type="ARBA" id="ARBA00039316"/>
    </source>
</evidence>
<dbReference type="Gene3D" id="1.20.1580.10">
    <property type="entry name" value="ABC transporter ATPase like domain"/>
    <property type="match status" value="2"/>
</dbReference>
<keyword evidence="9" id="KW-0238">DNA-binding</keyword>
<evidence type="ECO:0000256" key="1">
    <source>
        <dbReference type="ARBA" id="ARBA00004496"/>
    </source>
</evidence>
<gene>
    <name evidence="15" type="ORF">AZE34_05990</name>
    <name evidence="16" type="ORF">J7T32_011830</name>
</gene>
<keyword evidence="7" id="KW-0067">ATP-binding</keyword>
<evidence type="ECO:0000313" key="15">
    <source>
        <dbReference type="EMBL" id="AVI06322.1"/>
    </source>
</evidence>
<evidence type="ECO:0000313" key="16">
    <source>
        <dbReference type="EMBL" id="MCM5673414.1"/>
    </source>
</evidence>
<dbReference type="EMBL" id="CP014567">
    <property type="protein sequence ID" value="AVI06322.1"/>
    <property type="molecule type" value="Genomic_DNA"/>
</dbReference>
<keyword evidence="5" id="KW-0227">DNA damage</keyword>
<dbReference type="EMBL" id="JAGHKT020000035">
    <property type="protein sequence ID" value="MCM5673414.1"/>
    <property type="molecule type" value="Genomic_DNA"/>
</dbReference>
<evidence type="ECO:0000256" key="3">
    <source>
        <dbReference type="ARBA" id="ARBA00022737"/>
    </source>
</evidence>
<feature type="domain" description="ABC transporter" evidence="14">
    <location>
        <begin position="448"/>
        <end position="747"/>
    </location>
</feature>
<dbReference type="GO" id="GO:0004518">
    <property type="term" value="F:nuclease activity"/>
    <property type="evidence" value="ECO:0007669"/>
    <property type="project" value="UniProtKB-KW"/>
</dbReference>
<keyword evidence="17" id="KW-1185">Reference proteome</keyword>
<evidence type="ECO:0000256" key="13">
    <source>
        <dbReference type="ARBA" id="ARBA00042156"/>
    </source>
</evidence>
<dbReference type="Pfam" id="PF00005">
    <property type="entry name" value="ABC_tran"/>
    <property type="match status" value="1"/>
</dbReference>
<keyword evidence="2" id="KW-0963">Cytoplasm</keyword>
<evidence type="ECO:0000256" key="5">
    <source>
        <dbReference type="ARBA" id="ARBA00022763"/>
    </source>
</evidence>
<evidence type="ECO:0000259" key="14">
    <source>
        <dbReference type="PROSITE" id="PS50893"/>
    </source>
</evidence>
<evidence type="ECO:0000256" key="10">
    <source>
        <dbReference type="ARBA" id="ARBA00023204"/>
    </source>
</evidence>
<accession>A0A3S7GYE4</accession>
<dbReference type="Proteomes" id="UP000665944">
    <property type="component" value="Unassembled WGS sequence"/>
</dbReference>
<organism evidence="15">
    <name type="scientific">Staphylococcus hominis</name>
    <dbReference type="NCBI Taxonomy" id="1290"/>
    <lineage>
        <taxon>Bacteria</taxon>
        <taxon>Bacillati</taxon>
        <taxon>Bacillota</taxon>
        <taxon>Bacilli</taxon>
        <taxon>Bacillales</taxon>
        <taxon>Staphylococcaceae</taxon>
        <taxon>Staphylococcus</taxon>
    </lineage>
</organism>
<evidence type="ECO:0000256" key="7">
    <source>
        <dbReference type="ARBA" id="ARBA00022840"/>
    </source>
</evidence>
<keyword evidence="4" id="KW-0547">Nucleotide-binding</keyword>
<evidence type="ECO:0000256" key="11">
    <source>
        <dbReference type="ARBA" id="ARBA00038000"/>
    </source>
</evidence>
<feature type="domain" description="ABC transporter" evidence="14">
    <location>
        <begin position="1"/>
        <end position="440"/>
    </location>
</feature>
<keyword evidence="8" id="KW-0267">Excision nuclease</keyword>
<evidence type="ECO:0000256" key="4">
    <source>
        <dbReference type="ARBA" id="ARBA00022741"/>
    </source>
</evidence>
<dbReference type="Gene3D" id="1.10.8.280">
    <property type="entry name" value="ABC transporter ATPase domain-like"/>
    <property type="match status" value="1"/>
</dbReference>
<dbReference type="Gene3D" id="3.40.50.300">
    <property type="entry name" value="P-loop containing nucleotide triphosphate hydrolases"/>
    <property type="match status" value="2"/>
</dbReference>
<dbReference type="CDD" id="cd03270">
    <property type="entry name" value="ABC_UvrA_I"/>
    <property type="match status" value="1"/>
</dbReference>
<dbReference type="PANTHER" id="PTHR43152:SF3">
    <property type="entry name" value="UVRABC SYSTEM PROTEIN A"/>
    <property type="match status" value="1"/>
</dbReference>
<evidence type="ECO:0000313" key="17">
    <source>
        <dbReference type="Proteomes" id="UP000665944"/>
    </source>
</evidence>
<dbReference type="RefSeq" id="WP_017174782.1">
    <property type="nucleotide sequence ID" value="NZ_CP014107.1"/>
</dbReference>
<dbReference type="InterPro" id="IPR003593">
    <property type="entry name" value="AAA+_ATPase"/>
</dbReference>
<dbReference type="PANTHER" id="PTHR43152">
    <property type="entry name" value="UVRABC SYSTEM PROTEIN A"/>
    <property type="match status" value="1"/>
</dbReference>
<sequence length="752" mass="84064">MDFINITGASQNNLKNIDVNIPKHLVTVFTGRSGSGKSSLVFNTIAAESEQLLNESYSSYIQFHLNQQPRPKVKKIKNLPVAMTINQKRFNGNSRSTVGTVSDIYASVRLLWSRIGEPFVGYSDVYSFNSPKGMCKTCEGLGYIEDINLDELLDWDKSLNEGAIDFPSFGPDKERGKAYRDSGLFDNNKKLKDYTKDELELFLYQEPMTLKNPPKEWRKSAKYVGLIPRFSRIFLGDKEFNKKRYAKHLKNVVNNKICPTCKGQRLNSKILSSKIMSKNISDFTQMTIKENLEFLNKLEDPTAKYIIDPLKKQLEALKYIGLSYLTLNRVTTTLSGGEAQRLKLIRHLNSSLSDLVYIIDEPSVGLHPEDIAKINEILKSLKDKGNTVLIVEHDPDVIKEGDYIIDMGPGSGKNGGEITFEGTYNELLSSNTSTGNALRHKHNLKENIREANHFYNIGPVTQNNLNNVKTSIPKHVLTVLTGVAGSGKSTLVKAGFENNDHTIFIDQKAVQGSNRSNLLTYLGVFDSVRSFFSKETGLNKAMFSYNSKGACPNCGGKGYIKTELAFMGDFSQTCEVCHGKRYKQEVLDATIDGYSIADVLDLTVDEGIIFFDKKNDIKSKLQSVSKTGLNYMSLGQPLSTLSGGEIQRVKLAQHLDEEIKNSIFIFDEPTTGLHESDIPILMECFDDLIDQNNTVILIEHNLSMMCEADWIIDVGPGPGLDGGKVQFSGTPKNFIDSSETLTSKHLKRYINQ</sequence>
<comment type="similarity">
    <text evidence="11">Belongs to the ABC transporter superfamily. UvrA family.</text>
</comment>